<sequence length="763" mass="79887">MVNAENTQGLQPGQSRQSEQLEQPQQQEQYQLLPPPIFPTYRFGAVEEDLYRGGYPKDRNLRFLARLGLRTIVSLTPNPLSEPHLLAFTAANGITLIHIRVDKPKENIPLSFPKVAQILPVLIDSSLHPLYLHCLDGSLVTALVVMCLRKFQCWSTASYRSECVRYLKEEMLSTDEAEFVTKFTGDFEISHALAMRLPKWLWPSMTASSSTSTAGTTFIPNAAAGGINTSVPGAVSALMLGSTTNTTTTTTTTGSTAGSATGSGNAPPGPGSTNNTLASSSTGQPVLPFKRHPTLKVRLPTAPLQTTPAILSSVPASITGTMGVASTIAITASSVASISDPHSIISSTINTTDHSLLMLNGASSFSSGIAHAADKQPLPYLAASHPQQEISAPVILAPTPISTAPSQINTSGGLPLFGYGRLRPLPDMSSAVLLASADPIVPSANPLCSVSSSETSFKNSNSGLIDRRKQQSQQQPSQYANDATVSNYTSAPIGSAPASGSGVPLVRATQIPELISAIPLHVSSLLDRVNHSPVSSMSGGMSGYMFVSSSTLHNSHTSNSVIQSTVSSSPLAPGPFTTSGAAGVPISSSTGTPGQSSIIPVGATQGTARQSVSSTTDPESIWRSPPIESHLQAGYGTHRSSVHNPDLFSGSFAPFIYQNAGTSSASSSNAASVRASPSNTNYHVCTSSLEDIPTVGQAYGSSNTTSTAVRQMTGASGISDRSRPSISQRNQRDDDDDDDDDNEDMSRTLQALSLEFGSVSRQG</sequence>
<feature type="region of interest" description="Disordered" evidence="1">
    <location>
        <begin position="458"/>
        <end position="481"/>
    </location>
</feature>
<accession>A0ABQ8FJC9</accession>
<dbReference type="InterPro" id="IPR029021">
    <property type="entry name" value="Prot-tyrosine_phosphatase-like"/>
</dbReference>
<dbReference type="Gene3D" id="3.90.190.10">
    <property type="entry name" value="Protein tyrosine phosphatase superfamily"/>
    <property type="match status" value="1"/>
</dbReference>
<feature type="compositionally biased region" description="Polar residues" evidence="1">
    <location>
        <begin position="578"/>
        <end position="618"/>
    </location>
</feature>
<evidence type="ECO:0000313" key="3">
    <source>
        <dbReference type="Proteomes" id="UP001648503"/>
    </source>
</evidence>
<keyword evidence="3" id="KW-1185">Reference proteome</keyword>
<evidence type="ECO:0000313" key="2">
    <source>
        <dbReference type="EMBL" id="KAH6597910.1"/>
    </source>
</evidence>
<proteinExistence type="predicted"/>
<feature type="region of interest" description="Disordered" evidence="1">
    <location>
        <begin position="697"/>
        <end position="763"/>
    </location>
</feature>
<dbReference type="PANTHER" id="PTHR31126:SF14">
    <property type="entry name" value="TYROSINE-PROTEIN PHOSPHATASE OCA6-RELATED"/>
    <property type="match status" value="1"/>
</dbReference>
<feature type="region of interest" description="Disordered" evidence="1">
    <location>
        <begin position="578"/>
        <end position="625"/>
    </location>
</feature>
<dbReference type="Proteomes" id="UP001648503">
    <property type="component" value="Unassembled WGS sequence"/>
</dbReference>
<gene>
    <name evidence="2" type="ORF">BASA50_004065</name>
</gene>
<protein>
    <recommendedName>
        <fullName evidence="4">Protein-tyrosine-phosphatase</fullName>
    </recommendedName>
</protein>
<name>A0ABQ8FJC9_9FUNG</name>
<feature type="compositionally biased region" description="Polar residues" evidence="1">
    <location>
        <begin position="699"/>
        <end position="716"/>
    </location>
</feature>
<dbReference type="PANTHER" id="PTHR31126">
    <property type="entry name" value="TYROSINE-PROTEIN PHOSPHATASE"/>
    <property type="match status" value="1"/>
</dbReference>
<evidence type="ECO:0000256" key="1">
    <source>
        <dbReference type="SAM" id="MobiDB-lite"/>
    </source>
</evidence>
<reference evidence="2 3" key="1">
    <citation type="submission" date="2021-02" db="EMBL/GenBank/DDBJ databases">
        <title>Variation within the Batrachochytrium salamandrivorans European outbreak.</title>
        <authorList>
            <person name="Kelly M."/>
            <person name="Pasmans F."/>
            <person name="Shea T.P."/>
            <person name="Munoz J.F."/>
            <person name="Carranza S."/>
            <person name="Cuomo C.A."/>
            <person name="Martel A."/>
        </authorList>
    </citation>
    <scope>NUCLEOTIDE SEQUENCE [LARGE SCALE GENOMIC DNA]</scope>
    <source>
        <strain evidence="2 3">AMFP18/2</strain>
    </source>
</reference>
<feature type="region of interest" description="Disordered" evidence="1">
    <location>
        <begin position="1"/>
        <end position="27"/>
    </location>
</feature>
<feature type="compositionally biased region" description="Acidic residues" evidence="1">
    <location>
        <begin position="733"/>
        <end position="743"/>
    </location>
</feature>
<feature type="compositionally biased region" description="Low complexity" evidence="1">
    <location>
        <begin position="17"/>
        <end position="27"/>
    </location>
</feature>
<feature type="region of interest" description="Disordered" evidence="1">
    <location>
        <begin position="246"/>
        <end position="288"/>
    </location>
</feature>
<dbReference type="EMBL" id="JAFCIX010000125">
    <property type="protein sequence ID" value="KAH6597910.1"/>
    <property type="molecule type" value="Genomic_DNA"/>
</dbReference>
<comment type="caution">
    <text evidence="2">The sequence shown here is derived from an EMBL/GenBank/DDBJ whole genome shotgun (WGS) entry which is preliminary data.</text>
</comment>
<dbReference type="SUPFAM" id="SSF52799">
    <property type="entry name" value="(Phosphotyrosine protein) phosphatases II"/>
    <property type="match status" value="1"/>
</dbReference>
<dbReference type="Pfam" id="PF03162">
    <property type="entry name" value="Y_phosphatase2"/>
    <property type="match status" value="1"/>
</dbReference>
<organism evidence="2 3">
    <name type="scientific">Batrachochytrium salamandrivorans</name>
    <dbReference type="NCBI Taxonomy" id="1357716"/>
    <lineage>
        <taxon>Eukaryota</taxon>
        <taxon>Fungi</taxon>
        <taxon>Fungi incertae sedis</taxon>
        <taxon>Chytridiomycota</taxon>
        <taxon>Chytridiomycota incertae sedis</taxon>
        <taxon>Chytridiomycetes</taxon>
        <taxon>Rhizophydiales</taxon>
        <taxon>Rhizophydiales incertae sedis</taxon>
        <taxon>Batrachochytrium</taxon>
    </lineage>
</organism>
<feature type="compositionally biased region" description="Low complexity" evidence="1">
    <location>
        <begin position="246"/>
        <end position="276"/>
    </location>
</feature>
<dbReference type="InterPro" id="IPR004861">
    <property type="entry name" value="Siw14-like"/>
</dbReference>
<feature type="compositionally biased region" description="Polar residues" evidence="1">
    <location>
        <begin position="1"/>
        <end position="16"/>
    </location>
</feature>
<evidence type="ECO:0008006" key="4">
    <source>
        <dbReference type="Google" id="ProtNLM"/>
    </source>
</evidence>